<name>A0A0A6X6Q9_ACTUT</name>
<dbReference type="InterPro" id="IPR045683">
    <property type="entry name" value="DUF6192"/>
</dbReference>
<dbReference type="EMBL" id="JRTT01000024">
    <property type="protein sequence ID" value="KHD75777.1"/>
    <property type="molecule type" value="Genomic_DNA"/>
</dbReference>
<reference evidence="1 2" key="1">
    <citation type="submission" date="2014-10" db="EMBL/GenBank/DDBJ databases">
        <title>Draft genome sequence of Actinoplanes utahensis NRRL 12052.</title>
        <authorList>
            <person name="Velasco-Bucheli B."/>
            <person name="del Cerro C."/>
            <person name="Hormigo D."/>
            <person name="Garcia J.L."/>
            <person name="Acebal C."/>
            <person name="Arroyo M."/>
            <person name="de la Mata I."/>
        </authorList>
    </citation>
    <scope>NUCLEOTIDE SEQUENCE [LARGE SCALE GENOMIC DNA]</scope>
    <source>
        <strain evidence="1 2">NRRL 12052</strain>
    </source>
</reference>
<gene>
    <name evidence="1" type="ORF">MB27_20965</name>
</gene>
<organism evidence="1 2">
    <name type="scientific">Actinoplanes utahensis</name>
    <dbReference type="NCBI Taxonomy" id="1869"/>
    <lineage>
        <taxon>Bacteria</taxon>
        <taxon>Bacillati</taxon>
        <taxon>Actinomycetota</taxon>
        <taxon>Actinomycetes</taxon>
        <taxon>Micromonosporales</taxon>
        <taxon>Micromonosporaceae</taxon>
        <taxon>Actinoplanes</taxon>
    </lineage>
</organism>
<sequence>MPAYVGKVTNQEYQQIVGEARELVKQNAHCQFRMGDLALRIEPMGPHGGPHPELPDEAMGVAESLAWFADDIGVTPRSVEVWRWVASRWPDEHRQLELASFTVHRTLAHITDDQQRWKTITDIPCNERTGEHRWTADAAKRIVGWGSISAPHTPAEKVNAIIGLARDDEVAAAVTAQLLTRPQVTAAALADEQTRHVVIHDLGRDAEVAAEVTATLLRQPQVAAKAMDDTAARRAVNTAQSDRAREQSEQVRQSSIPLQRVTHSMEYLDLVGLLHQIVATASRVVPAMRGHEYTPEEVDTVRRGIGRARAALDWMETAIDTGRVDLDDSLARLLRGE</sequence>
<evidence type="ECO:0008006" key="3">
    <source>
        <dbReference type="Google" id="ProtNLM"/>
    </source>
</evidence>
<dbReference type="eggNOG" id="ENOG5033VCJ">
    <property type="taxonomic scope" value="Bacteria"/>
</dbReference>
<dbReference type="Pfam" id="PF19691">
    <property type="entry name" value="DUF6192"/>
    <property type="match status" value="1"/>
</dbReference>
<evidence type="ECO:0000313" key="1">
    <source>
        <dbReference type="EMBL" id="KHD75777.1"/>
    </source>
</evidence>
<comment type="caution">
    <text evidence="1">The sequence shown here is derived from an EMBL/GenBank/DDBJ whole genome shotgun (WGS) entry which is preliminary data.</text>
</comment>
<dbReference type="Proteomes" id="UP000054537">
    <property type="component" value="Unassembled WGS sequence"/>
</dbReference>
<protein>
    <recommendedName>
        <fullName evidence="3">RacO protein</fullName>
    </recommendedName>
</protein>
<accession>A0A0A6X6Q9</accession>
<keyword evidence="2" id="KW-1185">Reference proteome</keyword>
<dbReference type="AlphaFoldDB" id="A0A0A6X6Q9"/>
<evidence type="ECO:0000313" key="2">
    <source>
        <dbReference type="Proteomes" id="UP000054537"/>
    </source>
</evidence>
<proteinExistence type="predicted"/>